<dbReference type="InterPro" id="IPR000601">
    <property type="entry name" value="PKD_dom"/>
</dbReference>
<dbReference type="InterPro" id="IPR013783">
    <property type="entry name" value="Ig-like_fold"/>
</dbReference>
<dbReference type="Gene3D" id="2.60.40.10">
    <property type="entry name" value="Immunoglobulins"/>
    <property type="match status" value="1"/>
</dbReference>
<evidence type="ECO:0000259" key="1">
    <source>
        <dbReference type="PROSITE" id="PS50093"/>
    </source>
</evidence>
<evidence type="ECO:0000313" key="2">
    <source>
        <dbReference type="EMBL" id="CAB4342197.1"/>
    </source>
</evidence>
<reference evidence="2" key="1">
    <citation type="submission" date="2020-05" db="EMBL/GenBank/DDBJ databases">
        <authorList>
            <person name="Chiriac C."/>
            <person name="Salcher M."/>
            <person name="Ghai R."/>
            <person name="Kavagutti S V."/>
        </authorList>
    </citation>
    <scope>NUCLEOTIDE SEQUENCE</scope>
</reference>
<protein>
    <submittedName>
        <fullName evidence="2">Unannotated protein</fullName>
    </submittedName>
</protein>
<dbReference type="EMBL" id="CAESAJ010000132">
    <property type="protein sequence ID" value="CAB4342197.1"/>
    <property type="molecule type" value="Genomic_DNA"/>
</dbReference>
<feature type="domain" description="PKD" evidence="1">
    <location>
        <begin position="85"/>
        <end position="123"/>
    </location>
</feature>
<dbReference type="PROSITE" id="PS50093">
    <property type="entry name" value="PKD"/>
    <property type="match status" value="1"/>
</dbReference>
<accession>A0A6J5ZMY4</accession>
<organism evidence="2">
    <name type="scientific">freshwater metagenome</name>
    <dbReference type="NCBI Taxonomy" id="449393"/>
    <lineage>
        <taxon>unclassified sequences</taxon>
        <taxon>metagenomes</taxon>
        <taxon>ecological metagenomes</taxon>
    </lineage>
</organism>
<proteinExistence type="predicted"/>
<dbReference type="SUPFAM" id="SSF49299">
    <property type="entry name" value="PKD domain"/>
    <property type="match status" value="1"/>
</dbReference>
<name>A0A6J5ZMY4_9ZZZZ</name>
<dbReference type="AlphaFoldDB" id="A0A6J5ZMY4"/>
<dbReference type="InterPro" id="IPR035986">
    <property type="entry name" value="PKD_dom_sf"/>
</dbReference>
<sequence>MGQMPTVVGTVCWGATEPLTRTDLESVIRNSQLRRVPPLAAGMNPPGKTFTSVPVIVFSGQPIIHRPPDMRIAGFRVQVKAQCRWRWAWGDGQAEWRAIPGAPYPRRDITHQYRAAGSYVVKVRSHWSAKYTVTGIGTFDVGGEQIHQDQSLKLTVVSARTLLTPWH</sequence>
<gene>
    <name evidence="2" type="ORF">UFOPK3770_01059</name>
</gene>